<protein>
    <submittedName>
        <fullName evidence="1">Uncharacterized protein</fullName>
    </submittedName>
</protein>
<comment type="caution">
    <text evidence="1">The sequence shown here is derived from an EMBL/GenBank/DDBJ whole genome shotgun (WGS) entry which is preliminary data.</text>
</comment>
<accession>A0A2P5CS24</accession>
<organism evidence="1 2">
    <name type="scientific">Parasponia andersonii</name>
    <name type="common">Sponia andersonii</name>
    <dbReference type="NCBI Taxonomy" id="3476"/>
    <lineage>
        <taxon>Eukaryota</taxon>
        <taxon>Viridiplantae</taxon>
        <taxon>Streptophyta</taxon>
        <taxon>Embryophyta</taxon>
        <taxon>Tracheophyta</taxon>
        <taxon>Spermatophyta</taxon>
        <taxon>Magnoliopsida</taxon>
        <taxon>eudicotyledons</taxon>
        <taxon>Gunneridae</taxon>
        <taxon>Pentapetalae</taxon>
        <taxon>rosids</taxon>
        <taxon>fabids</taxon>
        <taxon>Rosales</taxon>
        <taxon>Cannabaceae</taxon>
        <taxon>Parasponia</taxon>
    </lineage>
</organism>
<proteinExistence type="predicted"/>
<reference evidence="2" key="1">
    <citation type="submission" date="2016-06" db="EMBL/GenBank/DDBJ databases">
        <title>Parallel loss of symbiosis genes in relatives of nitrogen-fixing non-legume Parasponia.</title>
        <authorList>
            <person name="Van Velzen R."/>
            <person name="Holmer R."/>
            <person name="Bu F."/>
            <person name="Rutten L."/>
            <person name="Van Zeijl A."/>
            <person name="Liu W."/>
            <person name="Santuari L."/>
            <person name="Cao Q."/>
            <person name="Sharma T."/>
            <person name="Shen D."/>
            <person name="Roswanjaya Y."/>
            <person name="Wardhani T."/>
            <person name="Kalhor M.S."/>
            <person name="Jansen J."/>
            <person name="Van den Hoogen J."/>
            <person name="Gungor B."/>
            <person name="Hartog M."/>
            <person name="Hontelez J."/>
            <person name="Verver J."/>
            <person name="Yang W.-C."/>
            <person name="Schijlen E."/>
            <person name="Repin R."/>
            <person name="Schilthuizen M."/>
            <person name="Schranz E."/>
            <person name="Heidstra R."/>
            <person name="Miyata K."/>
            <person name="Fedorova E."/>
            <person name="Kohlen W."/>
            <person name="Bisseling T."/>
            <person name="Smit S."/>
            <person name="Geurts R."/>
        </authorList>
    </citation>
    <scope>NUCLEOTIDE SEQUENCE [LARGE SCALE GENOMIC DNA]</scope>
    <source>
        <strain evidence="2">cv. WU1-14</strain>
    </source>
</reference>
<sequence length="180" mass="19689">MEENKGGEERRPENVETLDGSIGRSVPLLYGSSMGLTTLNRWALLSEFLKQEIHGVLKNNVKYTIGELGTSLLPRLAMSCGNYHRKSDFLPKTMLVFVVVADEAAMVEYRLYTCKFGPGPTRRPATRSLGLRVGSGWAISAAGPGWIFKNALWANPPRPISIPDLTRLSPNLSSGPNGTD</sequence>
<dbReference type="Proteomes" id="UP000237105">
    <property type="component" value="Unassembled WGS sequence"/>
</dbReference>
<dbReference type="AlphaFoldDB" id="A0A2P5CS24"/>
<gene>
    <name evidence="1" type="ORF">PanWU01x14_128080</name>
</gene>
<dbReference type="EMBL" id="JXTB01000100">
    <property type="protein sequence ID" value="PON63831.1"/>
    <property type="molecule type" value="Genomic_DNA"/>
</dbReference>
<keyword evidence="2" id="KW-1185">Reference proteome</keyword>
<name>A0A2P5CS24_PARAD</name>
<evidence type="ECO:0000313" key="1">
    <source>
        <dbReference type="EMBL" id="PON63831.1"/>
    </source>
</evidence>
<evidence type="ECO:0000313" key="2">
    <source>
        <dbReference type="Proteomes" id="UP000237105"/>
    </source>
</evidence>